<dbReference type="RefSeq" id="WP_068121045.1">
    <property type="nucleotide sequence ID" value="NZ_CCXJ01000333.1"/>
</dbReference>
<keyword evidence="1" id="KW-0175">Coiled coil</keyword>
<protein>
    <submittedName>
        <fullName evidence="3">Uncharacterized protein (TIGR02680 family)</fullName>
    </submittedName>
</protein>
<evidence type="ECO:0000313" key="3">
    <source>
        <dbReference type="EMBL" id="MDP9821672.1"/>
    </source>
</evidence>
<feature type="coiled-coil region" evidence="1">
    <location>
        <begin position="884"/>
        <end position="978"/>
    </location>
</feature>
<sequence length="1370" mass="148184">MNGDDAAWLTPQDADVDRLPQPSTLRWQPLRLGLVDLFHYDDEQFWFHDGRLLLRGNNGTGKSKVLALTLPLLLDGSLQPRRVEPDADPKKKMEWNLLLGGAHPHSERTGYTWLEFGRRDEEGAAHFLTLGLGLKAAAGRGIVKHWYFLTSRRIGDLRLLDPARTVLSAERLNDELGADGQVLPTRDGYRRAVDEALFRLGEERYAALVDLLIGLRQPQLSKRPDEKALSAALTEALAPLDQAVLADVAESFRSLEEERAGIADGKETLAAAGDFLRHYRAYAQVATRRHTTAVRVANSTYEHAGRDLVQAEGELDGARAAEVTLEAAQRATGERRGELAGQEEALRTSPEMRDAERLHAAAEDADKATRIADQAEAAARVARERAEREQASADAATRRAEETAAAARGHDDAALASARRAGLAPDHPGIAHDADAARTALDRRRGQVRHVRNLLAAAQLASAQAEQQRAALDTAETTAAGRAEDVRAAEKRVDADVAAYRDAARAYVAQLVVIRPEPTVEELLDHAEDWARSPMAESPLRSALDVAARKTVDRLSRAAAEADHEAGRIEQLLAQTRSEIAELEGGRDPAPALAPARDPGARAAAPGAPLWRLVDFAADVADADRAGLEAALQSAGLLDAWVFPDGTVQARDDVVLASTGSGSVERSLAGLLVPAIDPDSGVGAQLVTDVLERIGLGEDSGAALWIELSGGWGAGPARGSWSKARAEHIGAGAREAHRRLLLESLAVQLGEQEQDLITTQARASAAEQQITQARREESAYPAAAERAVAAAHDGVAHTLRELERAQVAVDGARAAWEAAATTAERAADELAEAAADLGTGSTAAELDDLGEAVAAYEVALTELRGATEMATAAASGRRTADERAQETARIANDAEQDARTARAEAVARRSRADELQQTVGASVAELQARLAEVSAAARDVEQEIERLVQHRMDAGEKRARLEQKVEDLGRRREEVAEERAVVVGTLRGFVQTGLLRVALPEMERPEDHVDWNVTTALALARATEQLLEDVDESDDAWGRAQQRVSRASTELAAQMSRHGHTSSMLQQGDVMVARVRYRSEETDVDLLAKRLADDVADRERLLSAREREILETYLVDEVAGHLHELLHAADTQLDAMNRELAARKTSTGMQLRVRWRECADGPPGLRAVRDLLVRSDATWAPADRAAIGEFLQARIAEVRQTDPAGSWQEHLERALDYRHWHDFVVERWQNGQWRSAAGPASGGEKALAVSVPLFAAAAAHYNSAAPHAPRLILLDEAFAGVDDDSRAKSLGLLATFDLDVVMTSEREWGCYPQVPGLAIAQLSRVEGVDAVGVTRWRWNGRLRERVADVDDAARAGGAAVASETDESLFA</sequence>
<feature type="compositionally biased region" description="Basic and acidic residues" evidence="2">
    <location>
        <begin position="381"/>
        <end position="413"/>
    </location>
</feature>
<keyword evidence="4" id="KW-1185">Reference proteome</keyword>
<dbReference type="InterPro" id="IPR027417">
    <property type="entry name" value="P-loop_NTPase"/>
</dbReference>
<accession>A0ABT9NN52</accession>
<organism evidence="3 4">
    <name type="scientific">Nocardioides massiliensis</name>
    <dbReference type="NCBI Taxonomy" id="1325935"/>
    <lineage>
        <taxon>Bacteria</taxon>
        <taxon>Bacillati</taxon>
        <taxon>Actinomycetota</taxon>
        <taxon>Actinomycetes</taxon>
        <taxon>Propionibacteriales</taxon>
        <taxon>Nocardioidaceae</taxon>
        <taxon>Nocardioides</taxon>
    </lineage>
</organism>
<gene>
    <name evidence="3" type="ORF">J2S59_001481</name>
</gene>
<evidence type="ECO:0000313" key="4">
    <source>
        <dbReference type="Proteomes" id="UP001240447"/>
    </source>
</evidence>
<dbReference type="Pfam" id="PF13558">
    <property type="entry name" value="SbcC_Walker_B"/>
    <property type="match status" value="1"/>
</dbReference>
<evidence type="ECO:0000256" key="1">
    <source>
        <dbReference type="SAM" id="Coils"/>
    </source>
</evidence>
<evidence type="ECO:0000256" key="2">
    <source>
        <dbReference type="SAM" id="MobiDB-lite"/>
    </source>
</evidence>
<dbReference type="Proteomes" id="UP001240447">
    <property type="component" value="Unassembled WGS sequence"/>
</dbReference>
<dbReference type="NCBIfam" id="TIGR02680">
    <property type="entry name" value="TIGR02680 family protein"/>
    <property type="match status" value="1"/>
</dbReference>
<reference evidence="3 4" key="1">
    <citation type="submission" date="2023-07" db="EMBL/GenBank/DDBJ databases">
        <title>Sequencing the genomes of 1000 actinobacteria strains.</title>
        <authorList>
            <person name="Klenk H.-P."/>
        </authorList>
    </citation>
    <scope>NUCLEOTIDE SEQUENCE [LARGE SCALE GENOMIC DNA]</scope>
    <source>
        <strain evidence="3 4">GD13</strain>
    </source>
</reference>
<feature type="coiled-coil region" evidence="1">
    <location>
        <begin position="749"/>
        <end position="776"/>
    </location>
</feature>
<proteinExistence type="predicted"/>
<dbReference type="InterPro" id="IPR013496">
    <property type="entry name" value="CHP02680"/>
</dbReference>
<name>A0ABT9NN52_9ACTN</name>
<dbReference type="SUPFAM" id="SSF52540">
    <property type="entry name" value="P-loop containing nucleoside triphosphate hydrolases"/>
    <property type="match status" value="1"/>
</dbReference>
<comment type="caution">
    <text evidence="3">The sequence shown here is derived from an EMBL/GenBank/DDBJ whole genome shotgun (WGS) entry which is preliminary data.</text>
</comment>
<feature type="region of interest" description="Disordered" evidence="2">
    <location>
        <begin position="374"/>
        <end position="430"/>
    </location>
</feature>
<feature type="region of interest" description="Disordered" evidence="2">
    <location>
        <begin position="331"/>
        <end position="353"/>
    </location>
</feature>
<feature type="compositionally biased region" description="Basic and acidic residues" evidence="2">
    <location>
        <begin position="332"/>
        <end position="353"/>
    </location>
</feature>
<feature type="compositionally biased region" description="Low complexity" evidence="2">
    <location>
        <begin position="414"/>
        <end position="424"/>
    </location>
</feature>
<dbReference type="EMBL" id="JAUSQM010000001">
    <property type="protein sequence ID" value="MDP9821672.1"/>
    <property type="molecule type" value="Genomic_DNA"/>
</dbReference>